<feature type="region of interest" description="Disordered" evidence="1">
    <location>
        <begin position="138"/>
        <end position="187"/>
    </location>
</feature>
<feature type="compositionally biased region" description="Polar residues" evidence="1">
    <location>
        <begin position="28"/>
        <end position="45"/>
    </location>
</feature>
<feature type="compositionally biased region" description="Polar residues" evidence="1">
    <location>
        <begin position="1170"/>
        <end position="1197"/>
    </location>
</feature>
<feature type="compositionally biased region" description="Basic residues" evidence="1">
    <location>
        <begin position="280"/>
        <end position="290"/>
    </location>
</feature>
<name>A0A433SM32_ELYCH</name>
<feature type="compositionally biased region" description="Polar residues" evidence="1">
    <location>
        <begin position="1114"/>
        <end position="1129"/>
    </location>
</feature>
<feature type="region of interest" description="Disordered" evidence="1">
    <location>
        <begin position="27"/>
        <end position="49"/>
    </location>
</feature>
<feature type="region of interest" description="Disordered" evidence="1">
    <location>
        <begin position="1110"/>
        <end position="1138"/>
    </location>
</feature>
<organism evidence="2 3">
    <name type="scientific">Elysia chlorotica</name>
    <name type="common">Eastern emerald elysia</name>
    <name type="synonym">Sea slug</name>
    <dbReference type="NCBI Taxonomy" id="188477"/>
    <lineage>
        <taxon>Eukaryota</taxon>
        <taxon>Metazoa</taxon>
        <taxon>Spiralia</taxon>
        <taxon>Lophotrochozoa</taxon>
        <taxon>Mollusca</taxon>
        <taxon>Gastropoda</taxon>
        <taxon>Heterobranchia</taxon>
        <taxon>Euthyneura</taxon>
        <taxon>Panpulmonata</taxon>
        <taxon>Sacoglossa</taxon>
        <taxon>Placobranchoidea</taxon>
        <taxon>Plakobranchidae</taxon>
        <taxon>Elysia</taxon>
    </lineage>
</organism>
<feature type="region of interest" description="Disordered" evidence="1">
    <location>
        <begin position="1170"/>
        <end position="1200"/>
    </location>
</feature>
<evidence type="ECO:0000313" key="3">
    <source>
        <dbReference type="Proteomes" id="UP000271974"/>
    </source>
</evidence>
<feature type="region of interest" description="Disordered" evidence="1">
    <location>
        <begin position="670"/>
        <end position="847"/>
    </location>
</feature>
<feature type="compositionally biased region" description="Polar residues" evidence="1">
    <location>
        <begin position="310"/>
        <end position="324"/>
    </location>
</feature>
<dbReference type="Proteomes" id="UP000271974">
    <property type="component" value="Unassembled WGS sequence"/>
</dbReference>
<feature type="region of interest" description="Disordered" evidence="1">
    <location>
        <begin position="269"/>
        <end position="357"/>
    </location>
</feature>
<reference evidence="2 3" key="1">
    <citation type="submission" date="2019-01" db="EMBL/GenBank/DDBJ databases">
        <title>A draft genome assembly of the solar-powered sea slug Elysia chlorotica.</title>
        <authorList>
            <person name="Cai H."/>
            <person name="Li Q."/>
            <person name="Fang X."/>
            <person name="Li J."/>
            <person name="Curtis N.E."/>
            <person name="Altenburger A."/>
            <person name="Shibata T."/>
            <person name="Feng M."/>
            <person name="Maeda T."/>
            <person name="Schwartz J.A."/>
            <person name="Shigenobu S."/>
            <person name="Lundholm N."/>
            <person name="Nishiyama T."/>
            <person name="Yang H."/>
            <person name="Hasebe M."/>
            <person name="Li S."/>
            <person name="Pierce S.K."/>
            <person name="Wang J."/>
        </authorList>
    </citation>
    <scope>NUCLEOTIDE SEQUENCE [LARGE SCALE GENOMIC DNA]</scope>
    <source>
        <strain evidence="2">EC2010</strain>
        <tissue evidence="2">Whole organism of an adult</tissue>
    </source>
</reference>
<dbReference type="EMBL" id="RQTK01001464">
    <property type="protein sequence ID" value="RUS70211.1"/>
    <property type="molecule type" value="Genomic_DNA"/>
</dbReference>
<sequence>MAMYNGSPTIEGSKCLKGSRPVYDIEQTAASSDLTSENYKPSNDSGRPINRREQKKLLNLLHKQQEQQTELLQELCRLRKKEAPVKDYPELNNAHEKHKRRMVEQGMEKTRKDKRIPHEKFQCVPPLQWQTQMLCEQHHPSEQMEDKSLFSKPQKGNDKALNDPSLTLDSGRTRSHDKNRYKPHDQAEDIENVIHSNIRDTLRDFKSHNKYSYFFEEDHLIREQQGINKTLQQRLQDQQISKQLDDQNKTLDLQAESLAAQLLQYHHYNQKHQQEDYGRVRRKRYSPHRRPVYDNSKCEGDKEPSGLLYSLNSITPPDTYQITPENRKKMSPSGECEQRTSGGRRSQVEDLDNSTPFPAWNQVDELAASDLDFPFMKITKNCKTLPCFQYQEDEHLETSQPPRPVLLDQRKDAAYSRTHKNRQYHPAMSRRPHRYSEGYLVDFSKDTMRQTPCRSTSELCIQPCVEKHCQHQKQRHWNHEQDRKEPLQSHSFLRLWDWQELPLSFGVSKGLLETKEPNSHYCKGEERTSDSLQYDNTVYLDEEAMGKKEYNQSLQPMCAWYPLSHTLNSVEDDSCVSEANAETVVRNTGRCLTKQPAPAIQAERIPVCPETCETEAYQNEIPEKDCFETVPQRTKCTPPKPQPCFQSEAAQTTSSGDFLCDKDCGPQTPAPVAAARTEGRQSTPRPKKRIRQDQLRPANVQASLVQRVSLRDQHINLKKNKALPEERSPSRGKKTKDTSLPRAAVSRSIYLQTNKDQRSLSPGVAPPAGKTSSLNRIPVRRTMIAGNKHKNSRRRRSKGSCSKGRNSPATASKIPLGMRKRDNSRSGAESISAPKKARRCNSSDNFDSWTVRRHPQVTSKVNHLLRGSAHKAGEKHFHFGLAYPQKREMSEFHGKQAKARADSLQTYEIHTNVRDKVATTKSKDALIRLYHLPHRLQCLNKKEIGAFQSMSMPSVCIERGTYLKDHNVLTNVENCSEQLRPVQLKAADNKSAGTCAHVESSLIAKTNSAQSQSVSTGHASSLRASAANGVVCINYASTDKARKSPTFNFKFGRKCKSNVADFKPVPSPESCNNPNSLTTKPSSGQDISARNASSSAESWIKRREASALAHKLSAESQSTSVDSISNSTNSKRKADGDTDLSISVKEKARLAPPASPGALGFSLNSAQYRSVGKDNTGSDGKQSRETAPNSTDDNTLSDPVRPAKRSAFWRPWVARSVLVAPLVVALGFTFGAPWVDVCIFPTSGVTETLSHLEDLAEHFNNLVNNTLSLKDK</sequence>
<feature type="region of interest" description="Disordered" evidence="1">
    <location>
        <begin position="1062"/>
        <end position="1095"/>
    </location>
</feature>
<gene>
    <name evidence="2" type="ORF">EGW08_022028</name>
</gene>
<keyword evidence="3" id="KW-1185">Reference proteome</keyword>
<dbReference type="AlphaFoldDB" id="A0A433SM32"/>
<feature type="compositionally biased region" description="Basic residues" evidence="1">
    <location>
        <begin position="787"/>
        <end position="798"/>
    </location>
</feature>
<comment type="caution">
    <text evidence="2">The sequence shown here is derived from an EMBL/GenBank/DDBJ whole genome shotgun (WGS) entry which is preliminary data.</text>
</comment>
<feature type="compositionally biased region" description="Basic and acidic residues" evidence="1">
    <location>
        <begin position="138"/>
        <end position="161"/>
    </location>
</feature>
<protein>
    <submittedName>
        <fullName evidence="2">Uncharacterized protein</fullName>
    </submittedName>
</protein>
<feature type="compositionally biased region" description="Polar residues" evidence="1">
    <location>
        <begin position="1069"/>
        <end position="1095"/>
    </location>
</feature>
<feature type="compositionally biased region" description="Basic and acidic residues" evidence="1">
    <location>
        <begin position="171"/>
        <end position="187"/>
    </location>
</feature>
<proteinExistence type="predicted"/>
<feature type="compositionally biased region" description="Basic and acidic residues" evidence="1">
    <location>
        <begin position="722"/>
        <end position="739"/>
    </location>
</feature>
<evidence type="ECO:0000256" key="1">
    <source>
        <dbReference type="SAM" id="MobiDB-lite"/>
    </source>
</evidence>
<accession>A0A433SM32</accession>
<evidence type="ECO:0000313" key="2">
    <source>
        <dbReference type="EMBL" id="RUS70211.1"/>
    </source>
</evidence>